<proteinExistence type="predicted"/>
<dbReference type="AlphaFoldDB" id="A0A6N2NBJ5"/>
<name>A0A6N2NBJ5_SALVM</name>
<reference evidence="2" key="1">
    <citation type="submission" date="2019-03" db="EMBL/GenBank/DDBJ databases">
        <authorList>
            <person name="Mank J."/>
            <person name="Almeida P."/>
        </authorList>
    </citation>
    <scope>NUCLEOTIDE SEQUENCE</scope>
    <source>
        <strain evidence="2">78183</strain>
    </source>
</reference>
<keyword evidence="1" id="KW-0732">Signal</keyword>
<gene>
    <name evidence="2" type="ORF">SVIM_LOCUS479554</name>
</gene>
<sequence>MEFKSTITAVFLLFLLLATPHVSRGGSGVADSEEVYEIDYRGPETHSSVKPPPGHFHGRPWIHQDAAKTSHKPQGFRGGDNGEQALLVFQKLEVVIYSAVSIFFSSSSGDPMAHGD</sequence>
<dbReference type="EMBL" id="CAADRP010002185">
    <property type="protein sequence ID" value="VFU63082.1"/>
    <property type="molecule type" value="Genomic_DNA"/>
</dbReference>
<protein>
    <submittedName>
        <fullName evidence="2">Uncharacterized protein</fullName>
    </submittedName>
</protein>
<accession>A0A6N2NBJ5</accession>
<feature type="chain" id="PRO_5026973354" evidence="1">
    <location>
        <begin position="26"/>
        <end position="116"/>
    </location>
</feature>
<organism evidence="2">
    <name type="scientific">Salix viminalis</name>
    <name type="common">Common osier</name>
    <name type="synonym">Basket willow</name>
    <dbReference type="NCBI Taxonomy" id="40686"/>
    <lineage>
        <taxon>Eukaryota</taxon>
        <taxon>Viridiplantae</taxon>
        <taxon>Streptophyta</taxon>
        <taxon>Embryophyta</taxon>
        <taxon>Tracheophyta</taxon>
        <taxon>Spermatophyta</taxon>
        <taxon>Magnoliopsida</taxon>
        <taxon>eudicotyledons</taxon>
        <taxon>Gunneridae</taxon>
        <taxon>Pentapetalae</taxon>
        <taxon>rosids</taxon>
        <taxon>fabids</taxon>
        <taxon>Malpighiales</taxon>
        <taxon>Salicaceae</taxon>
        <taxon>Saliceae</taxon>
        <taxon>Salix</taxon>
    </lineage>
</organism>
<evidence type="ECO:0000313" key="2">
    <source>
        <dbReference type="EMBL" id="VFU63082.1"/>
    </source>
</evidence>
<evidence type="ECO:0000256" key="1">
    <source>
        <dbReference type="SAM" id="SignalP"/>
    </source>
</evidence>
<feature type="signal peptide" evidence="1">
    <location>
        <begin position="1"/>
        <end position="25"/>
    </location>
</feature>